<protein>
    <submittedName>
        <fullName evidence="1">Uncharacterized protein</fullName>
    </submittedName>
</protein>
<sequence length="124" mass="14006">MSFWGNVPDRMATGNETAFLIRQASSGGSLDRDKASVPSVPNRTRELLQFELRHMLAEKAKREIRKKLMEWSSSTAGKATQKEKKWTSPSKLHPTICKRICGPTIISSSQIRQCGKETKHLCVY</sequence>
<comment type="caution">
    <text evidence="1">The sequence shown here is derived from an EMBL/GenBank/DDBJ whole genome shotgun (WGS) entry which is preliminary data.</text>
</comment>
<evidence type="ECO:0000313" key="1">
    <source>
        <dbReference type="EMBL" id="KAF9611333.1"/>
    </source>
</evidence>
<keyword evidence="2" id="KW-1185">Reference proteome</keyword>
<name>A0A835LWY1_9MAGN</name>
<organism evidence="1 2">
    <name type="scientific">Coptis chinensis</name>
    <dbReference type="NCBI Taxonomy" id="261450"/>
    <lineage>
        <taxon>Eukaryota</taxon>
        <taxon>Viridiplantae</taxon>
        <taxon>Streptophyta</taxon>
        <taxon>Embryophyta</taxon>
        <taxon>Tracheophyta</taxon>
        <taxon>Spermatophyta</taxon>
        <taxon>Magnoliopsida</taxon>
        <taxon>Ranunculales</taxon>
        <taxon>Ranunculaceae</taxon>
        <taxon>Coptidoideae</taxon>
        <taxon>Coptis</taxon>
    </lineage>
</organism>
<reference evidence="1 2" key="1">
    <citation type="submission" date="2020-10" db="EMBL/GenBank/DDBJ databases">
        <title>The Coptis chinensis genome and diversification of protoberbering-type alkaloids.</title>
        <authorList>
            <person name="Wang B."/>
            <person name="Shu S."/>
            <person name="Song C."/>
            <person name="Liu Y."/>
        </authorList>
    </citation>
    <scope>NUCLEOTIDE SEQUENCE [LARGE SCALE GENOMIC DNA]</scope>
    <source>
        <strain evidence="1">HL-2020</strain>
        <tissue evidence="1">Leaf</tissue>
    </source>
</reference>
<evidence type="ECO:0000313" key="2">
    <source>
        <dbReference type="Proteomes" id="UP000631114"/>
    </source>
</evidence>
<proteinExistence type="predicted"/>
<dbReference type="EMBL" id="JADFTS010000004">
    <property type="protein sequence ID" value="KAF9611333.1"/>
    <property type="molecule type" value="Genomic_DNA"/>
</dbReference>
<dbReference type="Proteomes" id="UP000631114">
    <property type="component" value="Unassembled WGS sequence"/>
</dbReference>
<dbReference type="AlphaFoldDB" id="A0A835LWY1"/>
<accession>A0A835LWY1</accession>
<gene>
    <name evidence="1" type="ORF">IFM89_030122</name>
</gene>